<dbReference type="OrthoDB" id="4368451at2759"/>
<gene>
    <name evidence="2" type="ORF">N7463_001346</name>
</gene>
<keyword evidence="3" id="KW-1185">Reference proteome</keyword>
<feature type="transmembrane region" description="Helical" evidence="1">
    <location>
        <begin position="29"/>
        <end position="60"/>
    </location>
</feature>
<dbReference type="EMBL" id="JAPWDS010000001">
    <property type="protein sequence ID" value="KAJ5520893.1"/>
    <property type="molecule type" value="Genomic_DNA"/>
</dbReference>
<name>A0A9W9Y702_9EURO</name>
<evidence type="ECO:0000313" key="2">
    <source>
        <dbReference type="EMBL" id="KAJ5520893.1"/>
    </source>
</evidence>
<proteinExistence type="predicted"/>
<organism evidence="2 3">
    <name type="scientific">Penicillium fimorum</name>
    <dbReference type="NCBI Taxonomy" id="1882269"/>
    <lineage>
        <taxon>Eukaryota</taxon>
        <taxon>Fungi</taxon>
        <taxon>Dikarya</taxon>
        <taxon>Ascomycota</taxon>
        <taxon>Pezizomycotina</taxon>
        <taxon>Eurotiomycetes</taxon>
        <taxon>Eurotiomycetidae</taxon>
        <taxon>Eurotiales</taxon>
        <taxon>Aspergillaceae</taxon>
        <taxon>Penicillium</taxon>
    </lineage>
</organism>
<evidence type="ECO:0000313" key="3">
    <source>
        <dbReference type="Proteomes" id="UP001149954"/>
    </source>
</evidence>
<accession>A0A9W9Y702</accession>
<comment type="caution">
    <text evidence="2">The sequence shown here is derived from an EMBL/GenBank/DDBJ whole genome shotgun (WGS) entry which is preliminary data.</text>
</comment>
<keyword evidence="1" id="KW-0812">Transmembrane</keyword>
<protein>
    <submittedName>
        <fullName evidence="2">Uncharacterized protein</fullName>
    </submittedName>
</protein>
<keyword evidence="1" id="KW-0472">Membrane</keyword>
<evidence type="ECO:0000256" key="1">
    <source>
        <dbReference type="SAM" id="Phobius"/>
    </source>
</evidence>
<reference evidence="2" key="1">
    <citation type="submission" date="2022-12" db="EMBL/GenBank/DDBJ databases">
        <authorList>
            <person name="Petersen C."/>
        </authorList>
    </citation>
    <scope>NUCLEOTIDE SEQUENCE</scope>
    <source>
        <strain evidence="2">IBT 29495</strain>
    </source>
</reference>
<keyword evidence="1" id="KW-1133">Transmembrane helix</keyword>
<reference evidence="2" key="2">
    <citation type="journal article" date="2023" name="IMA Fungus">
        <title>Comparative genomic study of the Penicillium genus elucidates a diverse pangenome and 15 lateral gene transfer events.</title>
        <authorList>
            <person name="Petersen C."/>
            <person name="Sorensen T."/>
            <person name="Nielsen M.R."/>
            <person name="Sondergaard T.E."/>
            <person name="Sorensen J.L."/>
            <person name="Fitzpatrick D.A."/>
            <person name="Frisvad J.C."/>
            <person name="Nielsen K.L."/>
        </authorList>
    </citation>
    <scope>NUCLEOTIDE SEQUENCE</scope>
    <source>
        <strain evidence="2">IBT 29495</strain>
    </source>
</reference>
<sequence>MSFPFYCEPFYMRPLLTAKSALSGFYKGIVYLVIPIVGAVAIFFVIYVFIYFVLALTFGWDTRSDKVKEKTEKENKEYEYKDIQGKSGVGVSVSTIPNSTSDSCDTVDPKKRLEIEIEILGELLIARRERLVALKKMDSDDGLDLEVLEKME</sequence>
<dbReference type="AlphaFoldDB" id="A0A9W9Y702"/>
<dbReference type="Proteomes" id="UP001149954">
    <property type="component" value="Unassembled WGS sequence"/>
</dbReference>